<organism evidence="2 3">
    <name type="scientific">Decorospora gaudefroyi</name>
    <dbReference type="NCBI Taxonomy" id="184978"/>
    <lineage>
        <taxon>Eukaryota</taxon>
        <taxon>Fungi</taxon>
        <taxon>Dikarya</taxon>
        <taxon>Ascomycota</taxon>
        <taxon>Pezizomycotina</taxon>
        <taxon>Dothideomycetes</taxon>
        <taxon>Pleosporomycetidae</taxon>
        <taxon>Pleosporales</taxon>
        <taxon>Pleosporineae</taxon>
        <taxon>Pleosporaceae</taxon>
        <taxon>Decorospora</taxon>
    </lineage>
</organism>
<gene>
    <name evidence="2" type="ORF">BDW02DRAFT_545114</name>
</gene>
<evidence type="ECO:0000313" key="2">
    <source>
        <dbReference type="EMBL" id="KAF1836832.1"/>
    </source>
</evidence>
<dbReference type="AlphaFoldDB" id="A0A6A5KM23"/>
<protein>
    <submittedName>
        <fullName evidence="2">Uncharacterized protein</fullName>
    </submittedName>
</protein>
<proteinExistence type="predicted"/>
<keyword evidence="3" id="KW-1185">Reference proteome</keyword>
<sequence length="313" mass="35640">MVVSSHTVSFPDLQGDDSYTNAALDVRCPKVPFPNMEKGHCKNIWATYLQRPDGKSCDVIVSAKPRVGRISPPLMHISGVSNDFSTASGRWKLCETQDPNTRKQQRELVNRLAAEDHSTLLHSASISHVVPILAPKKDMSQNQSPENRRSGVFSFPRLRPATPVTTASAPSVSSPEDSVSDRRSPRRSAIELSPQRLSPSDHASHSPDARPTQDCNPAHTFDSFVEKEKLVDDGNQKDNKRHHRRQLMRWIRKRLETPWQKKKRVVAEKEAECKRQWEENRRRIYGHMYDAPNADYPQLDRIPMPCLPPPIYM</sequence>
<feature type="region of interest" description="Disordered" evidence="1">
    <location>
        <begin position="136"/>
        <end position="219"/>
    </location>
</feature>
<name>A0A6A5KM23_9PLEO</name>
<dbReference type="EMBL" id="ML975268">
    <property type="protein sequence ID" value="KAF1836832.1"/>
    <property type="molecule type" value="Genomic_DNA"/>
</dbReference>
<feature type="compositionally biased region" description="Low complexity" evidence="1">
    <location>
        <begin position="167"/>
        <end position="177"/>
    </location>
</feature>
<accession>A0A6A5KM23</accession>
<evidence type="ECO:0000256" key="1">
    <source>
        <dbReference type="SAM" id="MobiDB-lite"/>
    </source>
</evidence>
<evidence type="ECO:0000313" key="3">
    <source>
        <dbReference type="Proteomes" id="UP000800040"/>
    </source>
</evidence>
<reference evidence="2" key="1">
    <citation type="submission" date="2020-01" db="EMBL/GenBank/DDBJ databases">
        <authorList>
            <consortium name="DOE Joint Genome Institute"/>
            <person name="Haridas S."/>
            <person name="Albert R."/>
            <person name="Binder M."/>
            <person name="Bloem J."/>
            <person name="Labutti K."/>
            <person name="Salamov A."/>
            <person name="Andreopoulos B."/>
            <person name="Baker S.E."/>
            <person name="Barry K."/>
            <person name="Bills G."/>
            <person name="Bluhm B.H."/>
            <person name="Cannon C."/>
            <person name="Castanera R."/>
            <person name="Culley D.E."/>
            <person name="Daum C."/>
            <person name="Ezra D."/>
            <person name="Gonzalez J.B."/>
            <person name="Henrissat B."/>
            <person name="Kuo A."/>
            <person name="Liang C."/>
            <person name="Lipzen A."/>
            <person name="Lutzoni F."/>
            <person name="Magnuson J."/>
            <person name="Mondo S."/>
            <person name="Nolan M."/>
            <person name="Ohm R."/>
            <person name="Pangilinan J."/>
            <person name="Park H.-J."/>
            <person name="Ramirez L."/>
            <person name="Alfaro M."/>
            <person name="Sun H."/>
            <person name="Tritt A."/>
            <person name="Yoshinaga Y."/>
            <person name="Zwiers L.-H."/>
            <person name="Turgeon B.G."/>
            <person name="Goodwin S.B."/>
            <person name="Spatafora J.W."/>
            <person name="Crous P.W."/>
            <person name="Grigoriev I.V."/>
        </authorList>
    </citation>
    <scope>NUCLEOTIDE SEQUENCE</scope>
    <source>
        <strain evidence="2">P77</strain>
    </source>
</reference>
<dbReference type="Proteomes" id="UP000800040">
    <property type="component" value="Unassembled WGS sequence"/>
</dbReference>
<dbReference type="OrthoDB" id="3734244at2759"/>